<dbReference type="VGNC" id="VGNC:24902">
    <property type="gene designation" value="VGLL3"/>
</dbReference>
<organism evidence="8 9">
    <name type="scientific">Equus caballus</name>
    <name type="common">Horse</name>
    <dbReference type="NCBI Taxonomy" id="9796"/>
    <lineage>
        <taxon>Eukaryota</taxon>
        <taxon>Metazoa</taxon>
        <taxon>Chordata</taxon>
        <taxon>Craniata</taxon>
        <taxon>Vertebrata</taxon>
        <taxon>Euteleostomi</taxon>
        <taxon>Mammalia</taxon>
        <taxon>Eutheria</taxon>
        <taxon>Laurasiatheria</taxon>
        <taxon>Perissodactyla</taxon>
        <taxon>Equidae</taxon>
        <taxon>Equus</taxon>
    </lineage>
</organism>
<dbReference type="SMART" id="SM00711">
    <property type="entry name" value="TDU"/>
    <property type="match status" value="1"/>
</dbReference>
<dbReference type="AlphaFoldDB" id="F6SF66"/>
<dbReference type="PANTHER" id="PTHR15950:SF16">
    <property type="entry name" value="TRANSCRIPTION COFACTOR VESTIGIAL-LIKE PROTEIN 3"/>
    <property type="match status" value="1"/>
</dbReference>
<feature type="region of interest" description="Disordered" evidence="7">
    <location>
        <begin position="517"/>
        <end position="539"/>
    </location>
</feature>
<feature type="region of interest" description="Disordered" evidence="7">
    <location>
        <begin position="198"/>
        <end position="282"/>
    </location>
</feature>
<feature type="compositionally biased region" description="Pro residues" evidence="7">
    <location>
        <begin position="236"/>
        <end position="245"/>
    </location>
</feature>
<feature type="region of interest" description="Disordered" evidence="7">
    <location>
        <begin position="344"/>
        <end position="364"/>
    </location>
</feature>
<protein>
    <submittedName>
        <fullName evidence="8">Vestigial like family member 3</fullName>
    </submittedName>
</protein>
<dbReference type="Ensembl" id="ENSECAT00000010919.3">
    <property type="protein sequence ID" value="ENSECAP00000008478.3"/>
    <property type="gene ID" value="ENSECAG00000010617.3"/>
</dbReference>
<comment type="function">
    <text evidence="1">May act as a specific coactivator for the mammalian TEFs.</text>
</comment>
<evidence type="ECO:0000256" key="3">
    <source>
        <dbReference type="ARBA" id="ARBA00023015"/>
    </source>
</evidence>
<dbReference type="PANTHER" id="PTHR15950">
    <property type="entry name" value="TRANSCRIPTION COFACTOR VESTIGIAL-LIKE PROTEIN"/>
    <property type="match status" value="1"/>
</dbReference>
<feature type="compositionally biased region" description="Low complexity" evidence="7">
    <location>
        <begin position="115"/>
        <end position="131"/>
    </location>
</feature>
<reference evidence="8" key="2">
    <citation type="submission" date="2025-08" db="UniProtKB">
        <authorList>
            <consortium name="Ensembl"/>
        </authorList>
    </citation>
    <scope>IDENTIFICATION</scope>
    <source>
        <strain evidence="8">Thoroughbred</strain>
    </source>
</reference>
<reference evidence="8 9" key="1">
    <citation type="journal article" date="2009" name="Science">
        <title>Genome sequence, comparative analysis, and population genetics of the domestic horse.</title>
        <authorList>
            <consortium name="Broad Institute Genome Sequencing Platform"/>
            <consortium name="Broad Institute Whole Genome Assembly Team"/>
            <person name="Wade C.M."/>
            <person name="Giulotto E."/>
            <person name="Sigurdsson S."/>
            <person name="Zoli M."/>
            <person name="Gnerre S."/>
            <person name="Imsland F."/>
            <person name="Lear T.L."/>
            <person name="Adelson D.L."/>
            <person name="Bailey E."/>
            <person name="Bellone R.R."/>
            <person name="Bloecker H."/>
            <person name="Distl O."/>
            <person name="Edgar R.C."/>
            <person name="Garber M."/>
            <person name="Leeb T."/>
            <person name="Mauceli E."/>
            <person name="MacLeod J.N."/>
            <person name="Penedo M.C.T."/>
            <person name="Raison J.M."/>
            <person name="Sharpe T."/>
            <person name="Vogel J."/>
            <person name="Andersson L."/>
            <person name="Antczak D.F."/>
            <person name="Biagi T."/>
            <person name="Binns M.M."/>
            <person name="Chowdhary B.P."/>
            <person name="Coleman S.J."/>
            <person name="Della Valle G."/>
            <person name="Fryc S."/>
            <person name="Guerin G."/>
            <person name="Hasegawa T."/>
            <person name="Hill E.W."/>
            <person name="Jurka J."/>
            <person name="Kiialainen A."/>
            <person name="Lindgren G."/>
            <person name="Liu J."/>
            <person name="Magnani E."/>
            <person name="Mickelson J.R."/>
            <person name="Murray J."/>
            <person name="Nergadze S.G."/>
            <person name="Onofrio R."/>
            <person name="Pedroni S."/>
            <person name="Piras M.F."/>
            <person name="Raudsepp T."/>
            <person name="Rocchi M."/>
            <person name="Roeed K.H."/>
            <person name="Ryder O.A."/>
            <person name="Searle S."/>
            <person name="Skow L."/>
            <person name="Swinburne J.E."/>
            <person name="Syvaenen A.C."/>
            <person name="Tozaki T."/>
            <person name="Valberg S.J."/>
            <person name="Vaudin M."/>
            <person name="White J.R."/>
            <person name="Zody M.C."/>
            <person name="Lander E.S."/>
            <person name="Lindblad-Toh K."/>
        </authorList>
    </citation>
    <scope>NUCLEOTIDE SEQUENCE [LARGE SCALE GENOMIC DNA]</scope>
    <source>
        <strain evidence="8 9">Thoroughbred</strain>
    </source>
</reference>
<dbReference type="GO" id="GO:0006357">
    <property type="term" value="P:regulation of transcription by RNA polymerase II"/>
    <property type="evidence" value="ECO:0000318"/>
    <property type="project" value="GO_Central"/>
</dbReference>
<comment type="subcellular location">
    <subcellularLocation>
        <location evidence="2">Nucleus</location>
    </subcellularLocation>
</comment>
<feature type="region of interest" description="Disordered" evidence="7">
    <location>
        <begin position="48"/>
        <end position="148"/>
    </location>
</feature>
<feature type="compositionally biased region" description="Basic residues" evidence="7">
    <location>
        <begin position="246"/>
        <end position="256"/>
    </location>
</feature>
<dbReference type="InParanoid" id="F6SF66"/>
<gene>
    <name evidence="10" type="primary">VGLL3</name>
</gene>
<dbReference type="GeneTree" id="ENSGT00530000063353"/>
<evidence type="ECO:0000313" key="10">
    <source>
        <dbReference type="VGNC" id="VGNC:24902"/>
    </source>
</evidence>
<dbReference type="HOGENOM" id="CLU_056560_0_0_1"/>
<evidence type="ECO:0000313" key="8">
    <source>
        <dbReference type="Ensembl" id="ENSECAP00000008478.3"/>
    </source>
</evidence>
<dbReference type="GO" id="GO:0005634">
    <property type="term" value="C:nucleus"/>
    <property type="evidence" value="ECO:0000318"/>
    <property type="project" value="GO_Central"/>
</dbReference>
<dbReference type="InterPro" id="IPR011520">
    <property type="entry name" value="Vg_fam"/>
</dbReference>
<dbReference type="InterPro" id="IPR006627">
    <property type="entry name" value="TDU_repeat"/>
</dbReference>
<keyword evidence="3" id="KW-0805">Transcription regulation</keyword>
<feature type="compositionally biased region" description="Basic residues" evidence="7">
    <location>
        <begin position="61"/>
        <end position="78"/>
    </location>
</feature>
<evidence type="ECO:0000313" key="9">
    <source>
        <dbReference type="Proteomes" id="UP000002281"/>
    </source>
</evidence>
<dbReference type="Bgee" id="ENSECAG00000010617">
    <property type="expression patterns" value="Expressed in chorionic villus and 13 other cell types or tissues"/>
</dbReference>
<feature type="compositionally biased region" description="Basic residues" evidence="7">
    <location>
        <begin position="517"/>
        <end position="530"/>
    </location>
</feature>
<dbReference type="Pfam" id="PF07545">
    <property type="entry name" value="Vg_Tdu"/>
    <property type="match status" value="1"/>
</dbReference>
<feature type="compositionally biased region" description="Gly residues" evidence="7">
    <location>
        <begin position="262"/>
        <end position="279"/>
    </location>
</feature>
<dbReference type="PaxDb" id="9796-ENSECAP00000008478"/>
<dbReference type="STRING" id="9796.ENSECAP00000008478"/>
<dbReference type="Proteomes" id="UP000002281">
    <property type="component" value="Chromosome 26"/>
</dbReference>
<accession>F6SF66</accession>
<evidence type="ECO:0000256" key="5">
    <source>
        <dbReference type="ARBA" id="ARBA00023242"/>
    </source>
</evidence>
<evidence type="ECO:0000256" key="2">
    <source>
        <dbReference type="ARBA" id="ARBA00004123"/>
    </source>
</evidence>
<keyword evidence="4" id="KW-0804">Transcription</keyword>
<keyword evidence="5" id="KW-0539">Nucleus</keyword>
<comment type="similarity">
    <text evidence="6">Belongs to the vestigial family.</text>
</comment>
<name>F6SF66_HORSE</name>
<evidence type="ECO:0000256" key="6">
    <source>
        <dbReference type="ARBA" id="ARBA00025784"/>
    </source>
</evidence>
<keyword evidence="9" id="KW-1185">Reference proteome</keyword>
<sequence>MAQKGVQLGGWKSGADPRAFCTALFHLSAHLASALELPAEVPWAWEASPMRPGDGQGGSRAARRERSRSHTIPLHHRPTLGGGEGFQLCSNPQPALRGVPHPHDPPAADRGGGSSPAALRAPEAPSARSSPAVPPSAPAPVLAQPGAPGIGRAPGVHCVYAKQSRGAQGCPTRAGAAAAAGAAPGAAAPAGARRCHARAARRAAASPSRSISVGRGHRRAEDAGARAWAAADCHPLPSPRPARSPRPPRTRLRRRSSWSSDRGGGGAGGASAQSGGGSSGAAAAPAAMSCAEVMYHPQPYGAPQYLPNPVAAATCPTACYHPAPQPGQQKKLAVYSKMQDSLEVTLPSKQEEEEEEEEKDQPAEMEYLNSRCVLFTYFQGDIGSVVDEHFSRALGQASTLHPESAISKSKMGLTPLWRDSSALSSQRSSFPTSFWTSSYQSPPAPCLGGVHPDFQVTAPPGTFTAADPNPWPGHGLHQTGPAPPPPVSESWHYPLASQVSPSYSHMHDVYMRHHHPHAHMHHRHHHHHHPPAGSALDPSYGPLLMPSVRAARIPAPQCDVAKTDPTTVTTATSAWAGAFHGTVDIVPSVGFDTGLQHQDKSKESPWY</sequence>
<evidence type="ECO:0000256" key="7">
    <source>
        <dbReference type="SAM" id="MobiDB-lite"/>
    </source>
</evidence>
<reference evidence="8" key="3">
    <citation type="submission" date="2025-09" db="UniProtKB">
        <authorList>
            <consortium name="Ensembl"/>
        </authorList>
    </citation>
    <scope>IDENTIFICATION</scope>
    <source>
        <strain evidence="8">Thoroughbred</strain>
    </source>
</reference>
<evidence type="ECO:0000256" key="4">
    <source>
        <dbReference type="ARBA" id="ARBA00023163"/>
    </source>
</evidence>
<proteinExistence type="inferred from homology"/>
<evidence type="ECO:0000256" key="1">
    <source>
        <dbReference type="ARBA" id="ARBA00002229"/>
    </source>
</evidence>